<evidence type="ECO:0000256" key="5">
    <source>
        <dbReference type="ARBA" id="ARBA00023002"/>
    </source>
</evidence>
<keyword evidence="5 10" id="KW-0560">Oxidoreductase</keyword>
<dbReference type="RefSeq" id="WP_309727464.1">
    <property type="nucleotide sequence ID" value="NZ_JAVDQA010000002.1"/>
</dbReference>
<gene>
    <name evidence="10" type="ORF">GGR31_001191</name>
</gene>
<dbReference type="Proteomes" id="UP001257659">
    <property type="component" value="Unassembled WGS sequence"/>
</dbReference>
<dbReference type="EC" id="1.11.1.5" evidence="10"/>
<accession>A0ABU1K4M1</accession>
<evidence type="ECO:0000256" key="2">
    <source>
        <dbReference type="ARBA" id="ARBA00022617"/>
    </source>
</evidence>
<sequence>MRHLYRFRFFIISIIITFFSCIFSFTTVKDSYQKTSTLFAKYAKEFKTSLENLDQTAEAFKLDKISSDSLQKAVKATRLDYKKIEFYLDFHYHEFVNSHINGAPLLHIEKSGALPDVIPPEGLQVLDELVYTDNLAEEKTLVASVAKKLLNHYKLLENGIQQKNINPEEEIVAMRMQLIRIFTLGMSGFDTPGSLNALEEASVSLESIKDFFTEFSPQHHQKEHKKILIDLKNAIDYLEENNDFNTFDRYTFLIQHIEPLYEEMKIFQAENTPEFLAYSSAWNPESSSMFSSEFLNPYFFTALQENEDSPQLQKLGEKLFYDQNLSNNKQISCASCHNPNLAFSDGKTKSESNVQGKTVLRNSPSLLNSVYADRYFYDLRAFTLEQQAEHVIFNSDEFNTAYSSILKKLEKDKTYKNGFKEIFNTEEISRQQFSKALTSYVASLTSWNSKFDKYIRDRSQNPDPSIKRGFNLFTGKAACATCHFAPTFAGLVPPFYSDSESEILGVLEDPNAEKVKLDPDQGRIESLVQNEKAWIYEKSFKTTSVRNAEVTAPYFHNGAYKTLEEVIEFYNKGGGAGQGLKVTNQTLAPDELNLSAEEKKDLIAFIKSLTDTSKIQKKS</sequence>
<evidence type="ECO:0000256" key="1">
    <source>
        <dbReference type="ARBA" id="ARBA00004196"/>
    </source>
</evidence>
<evidence type="ECO:0000313" key="11">
    <source>
        <dbReference type="Proteomes" id="UP001257659"/>
    </source>
</evidence>
<dbReference type="PANTHER" id="PTHR30600:SF10">
    <property type="entry name" value="BLL6722 PROTEIN"/>
    <property type="match status" value="1"/>
</dbReference>
<keyword evidence="11" id="KW-1185">Reference proteome</keyword>
<dbReference type="InterPro" id="IPR038352">
    <property type="entry name" value="Imelysin_sf"/>
</dbReference>
<keyword evidence="8" id="KW-1133">Transmembrane helix</keyword>
<dbReference type="Pfam" id="PF03150">
    <property type="entry name" value="CCP_MauG"/>
    <property type="match status" value="1"/>
</dbReference>
<dbReference type="Gene3D" id="1.10.760.10">
    <property type="entry name" value="Cytochrome c-like domain"/>
    <property type="match status" value="2"/>
</dbReference>
<comment type="caution">
    <text evidence="10">The sequence shown here is derived from an EMBL/GenBank/DDBJ whole genome shotgun (WGS) entry which is preliminary data.</text>
</comment>
<keyword evidence="2 7" id="KW-0349">Heme</keyword>
<dbReference type="PANTHER" id="PTHR30600">
    <property type="entry name" value="CYTOCHROME C PEROXIDASE-RELATED"/>
    <property type="match status" value="1"/>
</dbReference>
<keyword evidence="8" id="KW-0472">Membrane</keyword>
<evidence type="ECO:0000256" key="3">
    <source>
        <dbReference type="ARBA" id="ARBA00022723"/>
    </source>
</evidence>
<keyword evidence="8" id="KW-0812">Transmembrane</keyword>
<evidence type="ECO:0000256" key="6">
    <source>
        <dbReference type="ARBA" id="ARBA00023004"/>
    </source>
</evidence>
<evidence type="ECO:0000256" key="8">
    <source>
        <dbReference type="SAM" id="Phobius"/>
    </source>
</evidence>
<dbReference type="InterPro" id="IPR051395">
    <property type="entry name" value="Cytochrome_c_Peroxidase/MauG"/>
</dbReference>
<evidence type="ECO:0000256" key="4">
    <source>
        <dbReference type="ARBA" id="ARBA00022729"/>
    </source>
</evidence>
<evidence type="ECO:0000259" key="9">
    <source>
        <dbReference type="PROSITE" id="PS51007"/>
    </source>
</evidence>
<dbReference type="Gene3D" id="1.20.1420.20">
    <property type="entry name" value="M75 peptidase, HXXE motif"/>
    <property type="match status" value="1"/>
</dbReference>
<evidence type="ECO:0000313" key="10">
    <source>
        <dbReference type="EMBL" id="MDR6300560.1"/>
    </source>
</evidence>
<dbReference type="PROSITE" id="PS51257">
    <property type="entry name" value="PROKAR_LIPOPROTEIN"/>
    <property type="match status" value="1"/>
</dbReference>
<keyword evidence="6 7" id="KW-0408">Iron</keyword>
<feature type="transmembrane region" description="Helical" evidence="8">
    <location>
        <begin position="7"/>
        <end position="28"/>
    </location>
</feature>
<dbReference type="InterPro" id="IPR009056">
    <property type="entry name" value="Cyt_c-like_dom"/>
</dbReference>
<proteinExistence type="predicted"/>
<dbReference type="SUPFAM" id="SSF46626">
    <property type="entry name" value="Cytochrome c"/>
    <property type="match status" value="2"/>
</dbReference>
<dbReference type="GO" id="GO:0004130">
    <property type="term" value="F:cytochrome-c peroxidase activity"/>
    <property type="evidence" value="ECO:0007669"/>
    <property type="project" value="UniProtKB-EC"/>
</dbReference>
<name>A0ABU1K4M1_9FLAO</name>
<keyword evidence="10" id="KW-0575">Peroxidase</keyword>
<protein>
    <submittedName>
        <fullName evidence="10">Cytochrome c peroxidase</fullName>
        <ecNumber evidence="10">1.11.1.5</ecNumber>
    </submittedName>
</protein>
<keyword evidence="3 7" id="KW-0479">Metal-binding</keyword>
<comment type="subcellular location">
    <subcellularLocation>
        <location evidence="1">Cell envelope</location>
    </subcellularLocation>
</comment>
<feature type="domain" description="Cytochrome c" evidence="9">
    <location>
        <begin position="464"/>
        <end position="610"/>
    </location>
</feature>
<organism evidence="10 11">
    <name type="scientific">Mesonia maritima</name>
    <dbReference type="NCBI Taxonomy" id="1793873"/>
    <lineage>
        <taxon>Bacteria</taxon>
        <taxon>Pseudomonadati</taxon>
        <taxon>Bacteroidota</taxon>
        <taxon>Flavobacteriia</taxon>
        <taxon>Flavobacteriales</taxon>
        <taxon>Flavobacteriaceae</taxon>
        <taxon>Mesonia</taxon>
    </lineage>
</organism>
<evidence type="ECO:0000256" key="7">
    <source>
        <dbReference type="PROSITE-ProRule" id="PRU00433"/>
    </source>
</evidence>
<dbReference type="EMBL" id="JAVDQA010000002">
    <property type="protein sequence ID" value="MDR6300560.1"/>
    <property type="molecule type" value="Genomic_DNA"/>
</dbReference>
<dbReference type="PROSITE" id="PS51007">
    <property type="entry name" value="CYTC"/>
    <property type="match status" value="1"/>
</dbReference>
<dbReference type="InterPro" id="IPR036909">
    <property type="entry name" value="Cyt_c-like_dom_sf"/>
</dbReference>
<reference evidence="10 11" key="1">
    <citation type="submission" date="2023-07" db="EMBL/GenBank/DDBJ databases">
        <title>Genomic Encyclopedia of Type Strains, Phase IV (KMG-IV): sequencing the most valuable type-strain genomes for metagenomic binning, comparative biology and taxonomic classification.</title>
        <authorList>
            <person name="Goeker M."/>
        </authorList>
    </citation>
    <scope>NUCLEOTIDE SEQUENCE [LARGE SCALE GENOMIC DNA]</scope>
    <source>
        <strain evidence="10 11">DSM 102814</strain>
    </source>
</reference>
<dbReference type="InterPro" id="IPR004852">
    <property type="entry name" value="Di-haem_cyt_c_peroxidsae"/>
</dbReference>
<keyword evidence="4" id="KW-0732">Signal</keyword>